<keyword evidence="5 8" id="KW-0560">Oxidoreductase</keyword>
<evidence type="ECO:0000256" key="6">
    <source>
        <dbReference type="ARBA" id="ARBA00023128"/>
    </source>
</evidence>
<evidence type="ECO:0000256" key="5">
    <source>
        <dbReference type="ARBA" id="ARBA00023002"/>
    </source>
</evidence>
<comment type="caution">
    <text evidence="11">The sequence shown here is derived from an EMBL/GenBank/DDBJ whole genome shotgun (WGS) entry which is preliminary data.</text>
</comment>
<keyword evidence="12" id="KW-1185">Reference proteome</keyword>
<gene>
    <name evidence="11" type="ORF">BG011_006460</name>
</gene>
<evidence type="ECO:0000256" key="3">
    <source>
        <dbReference type="ARBA" id="ARBA00022630"/>
    </source>
</evidence>
<evidence type="ECO:0000259" key="10">
    <source>
        <dbReference type="PROSITE" id="PS51324"/>
    </source>
</evidence>
<dbReference type="InterPro" id="IPR039799">
    <property type="entry name" value="ALR/ERV"/>
</dbReference>
<comment type="catalytic activity">
    <reaction evidence="8">
        <text>2 R'C(R)SH + O2 = R'C(R)S-S(R)CR' + H2O2</text>
        <dbReference type="Rhea" id="RHEA:17357"/>
        <dbReference type="ChEBI" id="CHEBI:15379"/>
        <dbReference type="ChEBI" id="CHEBI:16240"/>
        <dbReference type="ChEBI" id="CHEBI:16520"/>
        <dbReference type="ChEBI" id="CHEBI:17412"/>
        <dbReference type="EC" id="1.8.3.2"/>
    </reaction>
</comment>
<evidence type="ECO:0000256" key="4">
    <source>
        <dbReference type="ARBA" id="ARBA00022827"/>
    </source>
</evidence>
<dbReference type="GO" id="GO:0005758">
    <property type="term" value="C:mitochondrial intermembrane space"/>
    <property type="evidence" value="ECO:0007669"/>
    <property type="project" value="UniProtKB-SubCell"/>
</dbReference>
<evidence type="ECO:0000256" key="9">
    <source>
        <dbReference type="SAM" id="MobiDB-lite"/>
    </source>
</evidence>
<evidence type="ECO:0000313" key="11">
    <source>
        <dbReference type="EMBL" id="KAG0264614.1"/>
    </source>
</evidence>
<dbReference type="PANTHER" id="PTHR12645">
    <property type="entry name" value="ALR/ERV"/>
    <property type="match status" value="1"/>
</dbReference>
<evidence type="ECO:0000256" key="2">
    <source>
        <dbReference type="ARBA" id="ARBA00004569"/>
    </source>
</evidence>
<keyword evidence="6" id="KW-0496">Mitochondrion</keyword>
<proteinExistence type="predicted"/>
<evidence type="ECO:0000256" key="8">
    <source>
        <dbReference type="RuleBase" id="RU371123"/>
    </source>
</evidence>
<feature type="compositionally biased region" description="Polar residues" evidence="9">
    <location>
        <begin position="1"/>
        <end position="15"/>
    </location>
</feature>
<dbReference type="Proteomes" id="UP000726737">
    <property type="component" value="Unassembled WGS sequence"/>
</dbReference>
<dbReference type="InterPro" id="IPR017905">
    <property type="entry name" value="ERV/ALR_sulphydryl_oxidase"/>
</dbReference>
<dbReference type="EC" id="1.8.3.2" evidence="8"/>
<keyword evidence="3 8" id="KW-0285">Flavoprotein</keyword>
<dbReference type="FunFam" id="1.20.120.310:FF:000003">
    <property type="entry name" value="Sulfhydryl oxidase"/>
    <property type="match status" value="1"/>
</dbReference>
<dbReference type="PANTHER" id="PTHR12645:SF0">
    <property type="entry name" value="FAD-LINKED SULFHYDRYL OXIDASE ALR"/>
    <property type="match status" value="1"/>
</dbReference>
<dbReference type="GO" id="GO:0016971">
    <property type="term" value="F:flavin-dependent sulfhydryl oxidase activity"/>
    <property type="evidence" value="ECO:0007669"/>
    <property type="project" value="InterPro"/>
</dbReference>
<feature type="domain" description="ERV/ALR sulfhydryl oxidase" evidence="10">
    <location>
        <begin position="90"/>
        <end position="190"/>
    </location>
</feature>
<organism evidence="11 12">
    <name type="scientific">Mortierella polycephala</name>
    <dbReference type="NCBI Taxonomy" id="41804"/>
    <lineage>
        <taxon>Eukaryota</taxon>
        <taxon>Fungi</taxon>
        <taxon>Fungi incertae sedis</taxon>
        <taxon>Mucoromycota</taxon>
        <taxon>Mortierellomycotina</taxon>
        <taxon>Mortierellomycetes</taxon>
        <taxon>Mortierellales</taxon>
        <taxon>Mortierellaceae</taxon>
        <taxon>Mortierella</taxon>
    </lineage>
</organism>
<dbReference type="Gene3D" id="1.20.120.310">
    <property type="entry name" value="ERV/ALR sulfhydryl oxidase domain"/>
    <property type="match status" value="1"/>
</dbReference>
<keyword evidence="4 8" id="KW-0274">FAD</keyword>
<dbReference type="GO" id="GO:0050660">
    <property type="term" value="F:flavin adenine dinucleotide binding"/>
    <property type="evidence" value="ECO:0007669"/>
    <property type="project" value="TreeGrafter"/>
</dbReference>
<accession>A0A9P6U8Y7</accession>
<dbReference type="EMBL" id="JAAAJA010000047">
    <property type="protein sequence ID" value="KAG0264614.1"/>
    <property type="molecule type" value="Genomic_DNA"/>
</dbReference>
<dbReference type="InterPro" id="IPR036774">
    <property type="entry name" value="ERV/ALR_sulphydryl_oxid_sf"/>
</dbReference>
<dbReference type="PROSITE" id="PS51324">
    <property type="entry name" value="ERV_ALR"/>
    <property type="match status" value="1"/>
</dbReference>
<comment type="cofactor">
    <cofactor evidence="1 8">
        <name>FAD</name>
        <dbReference type="ChEBI" id="CHEBI:57692"/>
    </cofactor>
</comment>
<feature type="region of interest" description="Disordered" evidence="9">
    <location>
        <begin position="1"/>
        <end position="20"/>
    </location>
</feature>
<sequence length="200" mass="21734">MMPAHDSTSAMETNTPLPPGMVLGPDGKPCRTCTDWKGWSKIGKAAKAKKESKDSGSTATATAAAAAAGAAGSAVNGSTSTSTFDYEAECPPDKEILGRATWTFLHTMAAYYPDKPSTQEQSTMKSLLSSFSQFYPCGPCAEHMQKEMKIDPPKVESRKELSWWMCGMHNKVNEMMGKDLFDCNKVDERWKDGPADGRCD</sequence>
<keyword evidence="7" id="KW-1015">Disulfide bond</keyword>
<name>A0A9P6U8Y7_9FUNG</name>
<evidence type="ECO:0000256" key="7">
    <source>
        <dbReference type="ARBA" id="ARBA00023157"/>
    </source>
</evidence>
<dbReference type="AlphaFoldDB" id="A0A9P6U8Y7"/>
<dbReference type="OrthoDB" id="17199at2759"/>
<dbReference type="SUPFAM" id="SSF69000">
    <property type="entry name" value="FAD-dependent thiol oxidase"/>
    <property type="match status" value="1"/>
</dbReference>
<comment type="subcellular location">
    <subcellularLocation>
        <location evidence="2">Mitochondrion intermembrane space</location>
    </subcellularLocation>
</comment>
<dbReference type="Pfam" id="PF04777">
    <property type="entry name" value="Evr1_Alr"/>
    <property type="match status" value="1"/>
</dbReference>
<evidence type="ECO:0000313" key="12">
    <source>
        <dbReference type="Proteomes" id="UP000726737"/>
    </source>
</evidence>
<evidence type="ECO:0000256" key="1">
    <source>
        <dbReference type="ARBA" id="ARBA00001974"/>
    </source>
</evidence>
<reference evidence="11" key="1">
    <citation type="journal article" date="2020" name="Fungal Divers.">
        <title>Resolving the Mortierellaceae phylogeny through synthesis of multi-gene phylogenetics and phylogenomics.</title>
        <authorList>
            <person name="Vandepol N."/>
            <person name="Liber J."/>
            <person name="Desiro A."/>
            <person name="Na H."/>
            <person name="Kennedy M."/>
            <person name="Barry K."/>
            <person name="Grigoriev I.V."/>
            <person name="Miller A.N."/>
            <person name="O'Donnell K."/>
            <person name="Stajich J.E."/>
            <person name="Bonito G."/>
        </authorList>
    </citation>
    <scope>NUCLEOTIDE SEQUENCE</scope>
    <source>
        <strain evidence="11">KOD948</strain>
    </source>
</reference>
<protein>
    <recommendedName>
        <fullName evidence="8">Sulfhydryl oxidase</fullName>
        <ecNumber evidence="8">1.8.3.2</ecNumber>
    </recommendedName>
</protein>